<dbReference type="PANTHER" id="PTHR37841">
    <property type="entry name" value="GLR2918 PROTEIN"/>
    <property type="match status" value="1"/>
</dbReference>
<dbReference type="PANTHER" id="PTHR37841:SF1">
    <property type="entry name" value="DUF3298 DOMAIN-CONTAINING PROTEIN"/>
    <property type="match status" value="1"/>
</dbReference>
<protein>
    <submittedName>
        <fullName evidence="1">WG repeat-containing protein</fullName>
    </submittedName>
</protein>
<evidence type="ECO:0000313" key="1">
    <source>
        <dbReference type="EMBL" id="MBG8552553.1"/>
    </source>
</evidence>
<dbReference type="Pfam" id="PF14903">
    <property type="entry name" value="WG_beta_rep"/>
    <property type="match status" value="1"/>
</dbReference>
<dbReference type="InterPro" id="IPR032774">
    <property type="entry name" value="WG_beta_rep"/>
</dbReference>
<accession>A0ABS0KYW1</accession>
<proteinExistence type="predicted"/>
<keyword evidence="2" id="KW-1185">Reference proteome</keyword>
<evidence type="ECO:0000313" key="2">
    <source>
        <dbReference type="Proteomes" id="UP000601099"/>
    </source>
</evidence>
<organism evidence="1 2">
    <name type="scientific">Hymenobacter guriensis</name>
    <dbReference type="NCBI Taxonomy" id="2793065"/>
    <lineage>
        <taxon>Bacteria</taxon>
        <taxon>Pseudomonadati</taxon>
        <taxon>Bacteroidota</taxon>
        <taxon>Cytophagia</taxon>
        <taxon>Cytophagales</taxon>
        <taxon>Hymenobacteraceae</taxon>
        <taxon>Hymenobacter</taxon>
    </lineage>
</organism>
<gene>
    <name evidence="1" type="ORF">I5L79_03295</name>
</gene>
<dbReference type="Proteomes" id="UP000601099">
    <property type="component" value="Unassembled WGS sequence"/>
</dbReference>
<reference evidence="1 2" key="1">
    <citation type="submission" date="2020-11" db="EMBL/GenBank/DDBJ databases">
        <title>Hymenobacter sp.</title>
        <authorList>
            <person name="Kim M.K."/>
        </authorList>
    </citation>
    <scope>NUCLEOTIDE SEQUENCE [LARGE SCALE GENOMIC DNA]</scope>
    <source>
        <strain evidence="1 2">BT594</strain>
    </source>
</reference>
<dbReference type="EMBL" id="JADWYK010000001">
    <property type="protein sequence ID" value="MBG8552553.1"/>
    <property type="molecule type" value="Genomic_DNA"/>
</dbReference>
<comment type="caution">
    <text evidence="1">The sequence shown here is derived from an EMBL/GenBank/DDBJ whole genome shotgun (WGS) entry which is preliminary data.</text>
</comment>
<name>A0ABS0KYW1_9BACT</name>
<sequence>MLPLVWQAQGVQQTVLFRDGFAVVAPPVPTSAVRWLPGRGPIGHPGNEYRLHIINTRGELLRVRSSEAAVRQPDGSLLVQPRWQAHGRWELRAIYQLPEEATGVSAHVYQRVHPGNDWPANLPEGAADVRLLGARRVSWSTTNLLRAKPGETRGTSGRYLLADMSGRRLTEARYASVQPFSENRAAFGQRVSPSGGPRGSMRYGFLDTTGREVVAARFDRVSAFRRGRAVVYTNGQAGVIDKQGAYVLAPGIAALSDPDESGFIRQAVSATGQPTGTRYLPPPGRQGFFALTFDEAGPFRHRRAWVRQGARVGLINEAGQFVTPVPYERLVTALRIRSLPKEGEELDRYADRAWNDASVDAEEPGAPRPRPDPVAVLLRPDTAYLIARRQGRYGLVERRSGREVVPAIYDSVVANARRGVLCLRRGRQDYIVIAATGAAMQGRYDGIDFRTPRERLLYVVRESPAAWALLDTLGRLKTPWILGKGYPTVGGWLLTSDASGWNLRDSTGRVGFASPKRIEQPEADAYWATVQASLNEGAQDAEYAPYWQLPLVPFSAQAAGGFYLREPGRVRVLDPRLHEQTTIFLPVDMSVRTEILRSGWVYQVPVTYQAVFEGGWFAPTTLVLYTDAGQPVKLPGQGAWAYIPRFDYSRAWRTHGVLPTTQGYLTRGGRQLWDER</sequence>